<dbReference type="SUPFAM" id="SSF52218">
    <property type="entry name" value="Flavoproteins"/>
    <property type="match status" value="1"/>
</dbReference>
<comment type="cofactor">
    <cofactor evidence="1">
        <name>FMN</name>
        <dbReference type="ChEBI" id="CHEBI:58210"/>
    </cofactor>
</comment>
<dbReference type="Gene3D" id="3.40.50.360">
    <property type="match status" value="1"/>
</dbReference>
<accession>A0ABX2BD46</accession>
<dbReference type="PROSITE" id="PS00201">
    <property type="entry name" value="FLAVODOXIN"/>
    <property type="match status" value="1"/>
</dbReference>
<evidence type="ECO:0000256" key="1">
    <source>
        <dbReference type="ARBA" id="ARBA00001917"/>
    </source>
</evidence>
<dbReference type="Pfam" id="PF03358">
    <property type="entry name" value="FMN_red"/>
    <property type="match status" value="1"/>
</dbReference>
<protein>
    <submittedName>
        <fullName evidence="6">Flavodoxin</fullName>
    </submittedName>
</protein>
<keyword evidence="3" id="KW-0288">FMN</keyword>
<gene>
    <name evidence="6" type="ORF">DDR56_15950</name>
</gene>
<keyword evidence="2" id="KW-0285">Flavoprotein</keyword>
<dbReference type="PANTHER" id="PTHR30546:SF23">
    <property type="entry name" value="FLAVOPROTEIN-LIKE PROTEIN YCP4-RELATED"/>
    <property type="match status" value="1"/>
</dbReference>
<dbReference type="EMBL" id="QDKN01000008">
    <property type="protein sequence ID" value="NPT32048.1"/>
    <property type="molecule type" value="Genomic_DNA"/>
</dbReference>
<evidence type="ECO:0000313" key="6">
    <source>
        <dbReference type="EMBL" id="NPT32048.1"/>
    </source>
</evidence>
<evidence type="ECO:0000256" key="4">
    <source>
        <dbReference type="SAM" id="SignalP"/>
    </source>
</evidence>
<dbReference type="Proteomes" id="UP001318401">
    <property type="component" value="Unassembled WGS sequence"/>
</dbReference>
<organism evidence="6 7">
    <name type="scientific">Vreelandella venusta</name>
    <dbReference type="NCBI Taxonomy" id="44935"/>
    <lineage>
        <taxon>Bacteria</taxon>
        <taxon>Pseudomonadati</taxon>
        <taxon>Pseudomonadota</taxon>
        <taxon>Gammaproteobacteria</taxon>
        <taxon>Oceanospirillales</taxon>
        <taxon>Halomonadaceae</taxon>
        <taxon>Vreelandella</taxon>
    </lineage>
</organism>
<name>A0ABX2BD46_9GAMM</name>
<dbReference type="PANTHER" id="PTHR30546">
    <property type="entry name" value="FLAVODOXIN-RELATED PROTEIN WRBA-RELATED"/>
    <property type="match status" value="1"/>
</dbReference>
<evidence type="ECO:0000256" key="2">
    <source>
        <dbReference type="ARBA" id="ARBA00022630"/>
    </source>
</evidence>
<sequence>MMKVAVVFHSALGSTKQLAQAVAAGAAAQPEVNAIQIEIVGADIVEGRFCNTELLQQLGKADALVFGSPTYMGCVSAQFKAFSDATSELWTKQLWANKIAAGFTIGVNLSGDQLNTLQYMQVFANQHGMLWVGLDIPGNYDPGMRNRLGAQSGLIAHSTDGVLDETDLLAARYLGQRVAQVSKKFAA</sequence>
<feature type="chain" id="PRO_5045696905" evidence="4">
    <location>
        <begin position="20"/>
        <end position="187"/>
    </location>
</feature>
<evidence type="ECO:0000259" key="5">
    <source>
        <dbReference type="PROSITE" id="PS50902"/>
    </source>
</evidence>
<dbReference type="PROSITE" id="PS50902">
    <property type="entry name" value="FLAVODOXIN_LIKE"/>
    <property type="match status" value="1"/>
</dbReference>
<keyword evidence="4" id="KW-0732">Signal</keyword>
<keyword evidence="7" id="KW-1185">Reference proteome</keyword>
<dbReference type="InterPro" id="IPR001226">
    <property type="entry name" value="Flavodoxin_CS"/>
</dbReference>
<feature type="signal peptide" evidence="4">
    <location>
        <begin position="1"/>
        <end position="19"/>
    </location>
</feature>
<dbReference type="InterPro" id="IPR008254">
    <property type="entry name" value="Flavodoxin/NO_synth"/>
</dbReference>
<feature type="domain" description="Flavodoxin-like" evidence="5">
    <location>
        <begin position="4"/>
        <end position="174"/>
    </location>
</feature>
<dbReference type="InterPro" id="IPR029039">
    <property type="entry name" value="Flavoprotein-like_sf"/>
</dbReference>
<comment type="caution">
    <text evidence="6">The sequence shown here is derived from an EMBL/GenBank/DDBJ whole genome shotgun (WGS) entry which is preliminary data.</text>
</comment>
<proteinExistence type="predicted"/>
<evidence type="ECO:0000313" key="7">
    <source>
        <dbReference type="Proteomes" id="UP001318401"/>
    </source>
</evidence>
<dbReference type="InterPro" id="IPR005025">
    <property type="entry name" value="FMN_Rdtase-like_dom"/>
</dbReference>
<reference evidence="6 7" key="1">
    <citation type="submission" date="2018-04" db="EMBL/GenBank/DDBJ databases">
        <authorList>
            <person name="Li G."/>
            <person name="Du W."/>
            <person name="Bai Y."/>
        </authorList>
    </citation>
    <scope>NUCLEOTIDE SEQUENCE [LARGE SCALE GENOMIC DNA]</scope>
    <source>
        <strain evidence="6 7">YYYZ-3</strain>
    </source>
</reference>
<evidence type="ECO:0000256" key="3">
    <source>
        <dbReference type="ARBA" id="ARBA00022643"/>
    </source>
</evidence>